<dbReference type="Gene3D" id="3.40.50.1820">
    <property type="entry name" value="alpha/beta hydrolase"/>
    <property type="match status" value="1"/>
</dbReference>
<evidence type="ECO:0000313" key="4">
    <source>
        <dbReference type="EMBL" id="MBC2652532.1"/>
    </source>
</evidence>
<dbReference type="InterPro" id="IPR050278">
    <property type="entry name" value="Serine_Prot_S9B/DPPIV"/>
</dbReference>
<dbReference type="AlphaFoldDB" id="A0A7X1F8W2"/>
<dbReference type="RefSeq" id="WP_185683947.1">
    <property type="nucleotide sequence ID" value="NZ_JACLAU010000021.1"/>
</dbReference>
<dbReference type="PANTHER" id="PTHR11731:SF193">
    <property type="entry name" value="DIPEPTIDYL PEPTIDASE 9"/>
    <property type="match status" value="1"/>
</dbReference>
<keyword evidence="5" id="KW-1185">Reference proteome</keyword>
<dbReference type="Pfam" id="PF00930">
    <property type="entry name" value="DPPIV_N"/>
    <property type="match status" value="1"/>
</dbReference>
<dbReference type="GO" id="GO:0006508">
    <property type="term" value="P:proteolysis"/>
    <property type="evidence" value="ECO:0007669"/>
    <property type="project" value="InterPro"/>
</dbReference>
<dbReference type="GO" id="GO:0008239">
    <property type="term" value="F:dipeptidyl-peptidase activity"/>
    <property type="evidence" value="ECO:0007669"/>
    <property type="project" value="TreeGrafter"/>
</dbReference>
<dbReference type="GO" id="GO:0008236">
    <property type="term" value="F:serine-type peptidase activity"/>
    <property type="evidence" value="ECO:0007669"/>
    <property type="project" value="InterPro"/>
</dbReference>
<accession>A0A7X1F8W2</accession>
<dbReference type="SUPFAM" id="SSF53474">
    <property type="entry name" value="alpha/beta-Hydrolases"/>
    <property type="match status" value="1"/>
</dbReference>
<feature type="chain" id="PRO_5031043931" evidence="1">
    <location>
        <begin position="24"/>
        <end position="758"/>
    </location>
</feature>
<dbReference type="Gene3D" id="2.140.10.30">
    <property type="entry name" value="Dipeptidylpeptidase IV, N-terminal domain"/>
    <property type="match status" value="1"/>
</dbReference>
<dbReference type="InterPro" id="IPR002469">
    <property type="entry name" value="Peptidase_S9B_N"/>
</dbReference>
<gene>
    <name evidence="4" type="ORF">H7F49_12545</name>
</gene>
<sequence>MPILRPALLACCALLLPVPPAFAGAPVVTAPEGQQAGTLTLERVYASPGLNGPSPRGVKLSPDGRWLTVLRNRPDDRERYDLWGFDRKSGQWTMLVDSRKLSSGRELSEAEKMQRERMRVGDLKGIISYDWNADGKSLLVPLDGDLLLVGLDGAARRLDGVSADARDAALSPKGGYVSFVAERRFWVGAVAGGKPVAISPDEASATVHWGEAEFVAQEEMARFKGAWWAPDDSRVALERFDEAKVGVVTRAAIGAAGTRTFEQRYPAAGTANAEVSLWVMKPDGSERVRVDLGSDPDIYLARVDWAPDGRTLYVQRQNRAQTRLDLLAVDPVTGAAQVLLSETARDKSWVNLSDAYRFLKDGSLIWWSERDGFGRLYHYPKGRFAAADARLLTPGPGVVTALVGVDQARHRLFYTSTGDDPLEQQVYALDWTRPGAPQRLTEPGWVNAASMDKAGQNLLVTRSAQAQPPQVYLIKADGSGERVWVEQNAVTGDHPYAPYLKAHRAPTFGTVKAADGTELHWRMITPVMEPGKRYPVFFSHYGGPHVQVVNRAWTGALAQAIVAKGYIYFEIDNRGSANRGVAFESPIWRAMGSVEVADQKAGLDYLKGLPFVDPAKVAIYGWSYGGYMTLKMLEADPGAYAAGIAGAPVTKWELYDTHYTERYMGDPREVPEAYARSGTIADAARISDPLLLIHGMADDNVVFDNSTAMIAKLQAEGVPFEMMLYPGYTHRVTGPKIGPHVWNTIFAFLERHGVTPPR</sequence>
<keyword evidence="1" id="KW-0732">Signal</keyword>
<feature type="domain" description="Peptidase S9 prolyl oligopeptidase catalytic" evidence="2">
    <location>
        <begin position="559"/>
        <end position="752"/>
    </location>
</feature>
<comment type="caution">
    <text evidence="4">The sequence shown here is derived from an EMBL/GenBank/DDBJ whole genome shotgun (WGS) entry which is preliminary data.</text>
</comment>
<organism evidence="4 5">
    <name type="scientific">Novosphingobium aerophilum</name>
    <dbReference type="NCBI Taxonomy" id="2839843"/>
    <lineage>
        <taxon>Bacteria</taxon>
        <taxon>Pseudomonadati</taxon>
        <taxon>Pseudomonadota</taxon>
        <taxon>Alphaproteobacteria</taxon>
        <taxon>Sphingomonadales</taxon>
        <taxon>Sphingomonadaceae</taxon>
        <taxon>Novosphingobium</taxon>
    </lineage>
</organism>
<feature type="signal peptide" evidence="1">
    <location>
        <begin position="1"/>
        <end position="23"/>
    </location>
</feature>
<evidence type="ECO:0000259" key="2">
    <source>
        <dbReference type="Pfam" id="PF00326"/>
    </source>
</evidence>
<evidence type="ECO:0000259" key="3">
    <source>
        <dbReference type="Pfam" id="PF00930"/>
    </source>
</evidence>
<dbReference type="Proteomes" id="UP000520156">
    <property type="component" value="Unassembled WGS sequence"/>
</dbReference>
<feature type="domain" description="Dipeptidylpeptidase IV N-terminal" evidence="3">
    <location>
        <begin position="162"/>
        <end position="468"/>
    </location>
</feature>
<evidence type="ECO:0000256" key="1">
    <source>
        <dbReference type="SAM" id="SignalP"/>
    </source>
</evidence>
<reference evidence="4 5" key="1">
    <citation type="submission" date="2020-08" db="EMBL/GenBank/DDBJ databases">
        <title>The genome sequence of Novosphingobium flavum 4Y4.</title>
        <authorList>
            <person name="Liu Y."/>
        </authorList>
    </citation>
    <scope>NUCLEOTIDE SEQUENCE [LARGE SCALE GENOMIC DNA]</scope>
    <source>
        <strain evidence="4 5">4Y4</strain>
    </source>
</reference>
<dbReference type="Pfam" id="PF07676">
    <property type="entry name" value="PD40"/>
    <property type="match status" value="1"/>
</dbReference>
<evidence type="ECO:0000313" key="5">
    <source>
        <dbReference type="Proteomes" id="UP000520156"/>
    </source>
</evidence>
<dbReference type="EMBL" id="JACLAU010000021">
    <property type="protein sequence ID" value="MBC2652532.1"/>
    <property type="molecule type" value="Genomic_DNA"/>
</dbReference>
<dbReference type="InterPro" id="IPR029058">
    <property type="entry name" value="AB_hydrolase_fold"/>
</dbReference>
<name>A0A7X1F8W2_9SPHN</name>
<dbReference type="Pfam" id="PF00326">
    <property type="entry name" value="Peptidase_S9"/>
    <property type="match status" value="1"/>
</dbReference>
<dbReference type="SUPFAM" id="SSF82171">
    <property type="entry name" value="DPP6 N-terminal domain-like"/>
    <property type="match status" value="1"/>
</dbReference>
<dbReference type="PANTHER" id="PTHR11731">
    <property type="entry name" value="PROTEASE FAMILY S9B,C DIPEPTIDYL-PEPTIDASE IV-RELATED"/>
    <property type="match status" value="1"/>
</dbReference>
<dbReference type="InterPro" id="IPR001375">
    <property type="entry name" value="Peptidase_S9_cat"/>
</dbReference>
<protein>
    <submittedName>
        <fullName evidence="4">DPP IV N-terminal domain-containing protein</fullName>
    </submittedName>
</protein>
<proteinExistence type="predicted"/>
<dbReference type="InterPro" id="IPR011659">
    <property type="entry name" value="WD40"/>
</dbReference>